<organism evidence="1 2">
    <name type="scientific">Sphaerodactylus townsendi</name>
    <dbReference type="NCBI Taxonomy" id="933632"/>
    <lineage>
        <taxon>Eukaryota</taxon>
        <taxon>Metazoa</taxon>
        <taxon>Chordata</taxon>
        <taxon>Craniata</taxon>
        <taxon>Vertebrata</taxon>
        <taxon>Euteleostomi</taxon>
        <taxon>Lepidosauria</taxon>
        <taxon>Squamata</taxon>
        <taxon>Bifurcata</taxon>
        <taxon>Gekkota</taxon>
        <taxon>Sphaerodactylidae</taxon>
        <taxon>Sphaerodactylus</taxon>
    </lineage>
</organism>
<comment type="caution">
    <text evidence="1">The sequence shown here is derived from an EMBL/GenBank/DDBJ whole genome shotgun (WGS) entry which is preliminary data.</text>
</comment>
<gene>
    <name evidence="1" type="ORF">K3G42_026553</name>
</gene>
<keyword evidence="2" id="KW-1185">Reference proteome</keyword>
<reference evidence="1" key="1">
    <citation type="submission" date="2021-08" db="EMBL/GenBank/DDBJ databases">
        <title>The first chromosome-level gecko genome reveals the dynamic sex chromosomes of Neotropical dwarf geckos (Sphaerodactylidae: Sphaerodactylus).</title>
        <authorList>
            <person name="Pinto B.J."/>
            <person name="Keating S.E."/>
            <person name="Gamble T."/>
        </authorList>
    </citation>
    <scope>NUCLEOTIDE SEQUENCE</scope>
    <source>
        <strain evidence="1">TG3544</strain>
    </source>
</reference>
<dbReference type="EMBL" id="CM037617">
    <property type="protein sequence ID" value="KAH8005357.1"/>
    <property type="molecule type" value="Genomic_DNA"/>
</dbReference>
<protein>
    <submittedName>
        <fullName evidence="1">Uncharacterized protein</fullName>
    </submittedName>
</protein>
<dbReference type="Proteomes" id="UP000827872">
    <property type="component" value="Linkage Group LG04"/>
</dbReference>
<accession>A0ACB8FJ47</accession>
<proteinExistence type="predicted"/>
<name>A0ACB8FJ47_9SAUR</name>
<evidence type="ECO:0000313" key="2">
    <source>
        <dbReference type="Proteomes" id="UP000827872"/>
    </source>
</evidence>
<evidence type="ECO:0000313" key="1">
    <source>
        <dbReference type="EMBL" id="KAH8005357.1"/>
    </source>
</evidence>
<sequence length="136" mass="15511">MTRFKLQSRILLAVSHPDLKLSFKRDRKVQKLSIQSLKLSYEGSSSESGLGSPCLKLHHSRKLTQFCKCRFSRKKVPLCSIRLTPRQTVTEAAKVLKVYIREGSEWHSGQRPEYTGNHHVFCEEKAVATGTKLVNL</sequence>